<evidence type="ECO:0008006" key="6">
    <source>
        <dbReference type="Google" id="ProtNLM"/>
    </source>
</evidence>
<dbReference type="EMBL" id="JAVDTS010000005">
    <property type="protein sequence ID" value="MDR6838738.1"/>
    <property type="molecule type" value="Genomic_DNA"/>
</dbReference>
<proteinExistence type="inferred from homology"/>
<organism evidence="2 5">
    <name type="scientific">Acidovorax delafieldii</name>
    <name type="common">Pseudomonas delafieldii</name>
    <dbReference type="NCBI Taxonomy" id="47920"/>
    <lineage>
        <taxon>Bacteria</taxon>
        <taxon>Pseudomonadati</taxon>
        <taxon>Pseudomonadota</taxon>
        <taxon>Betaproteobacteria</taxon>
        <taxon>Burkholderiales</taxon>
        <taxon>Comamonadaceae</taxon>
        <taxon>Acidovorax</taxon>
    </lineage>
</organism>
<accession>A0AAJ2C874</accession>
<dbReference type="Pfam" id="PF10087">
    <property type="entry name" value="DUF2325"/>
    <property type="match status" value="1"/>
</dbReference>
<reference evidence="2 4" key="1">
    <citation type="submission" date="2023-07" db="EMBL/GenBank/DDBJ databases">
        <title>Sorghum-associated microbial communities from plants grown in Nebraska, USA.</title>
        <authorList>
            <person name="Schachtman D."/>
        </authorList>
    </citation>
    <scope>NUCLEOTIDE SEQUENCE</scope>
    <source>
        <strain evidence="3 4">BE105</strain>
        <strain evidence="2">BE69</strain>
    </source>
</reference>
<gene>
    <name evidence="2" type="ORF">J2W88_002797</name>
    <name evidence="3" type="ORF">J2W93_003585</name>
</gene>
<comment type="similarity">
    <text evidence="1">Belongs to the UPF0751 family.</text>
</comment>
<evidence type="ECO:0000313" key="4">
    <source>
        <dbReference type="Proteomes" id="UP001249076"/>
    </source>
</evidence>
<evidence type="ECO:0000256" key="1">
    <source>
        <dbReference type="ARBA" id="ARBA00007189"/>
    </source>
</evidence>
<evidence type="ECO:0000313" key="5">
    <source>
        <dbReference type="Proteomes" id="UP001253458"/>
    </source>
</evidence>
<sequence length="184" mass="20131">MAAQAAQLEALSAEVMRLRAAVIIRDTRLAWAQDALAQWQAAQPGLPRRQSMARHIGVLAERITALSRECLRWKLAASAPSASSQAPADSQNAYRGKEVAVEERAPAISEAALHTSLAAADWVICQTGCISHDQYWRVQDHCRRTGKTCILMDQPLAAQPVQPPSVVVLHWGHAEERQAADKVQ</sequence>
<evidence type="ECO:0000313" key="2">
    <source>
        <dbReference type="EMBL" id="MDR6767516.1"/>
    </source>
</evidence>
<dbReference type="AlphaFoldDB" id="A0AAJ2C874"/>
<dbReference type="Proteomes" id="UP001253458">
    <property type="component" value="Unassembled WGS sequence"/>
</dbReference>
<protein>
    <recommendedName>
        <fullName evidence="6">DUF2325 domain-containing protein</fullName>
    </recommendedName>
</protein>
<name>A0AAJ2C874_ACIDE</name>
<comment type="caution">
    <text evidence="2">The sequence shown here is derived from an EMBL/GenBank/DDBJ whole genome shotgun (WGS) entry which is preliminary data.</text>
</comment>
<dbReference type="InterPro" id="IPR016772">
    <property type="entry name" value="UCP020408"/>
</dbReference>
<dbReference type="RefSeq" id="WP_310047401.1">
    <property type="nucleotide sequence ID" value="NZ_JAVDTL010000004.1"/>
</dbReference>
<keyword evidence="4" id="KW-1185">Reference proteome</keyword>
<dbReference type="Proteomes" id="UP001249076">
    <property type="component" value="Unassembled WGS sequence"/>
</dbReference>
<evidence type="ECO:0000313" key="3">
    <source>
        <dbReference type="EMBL" id="MDR6838738.1"/>
    </source>
</evidence>
<dbReference type="EMBL" id="JAVDTL010000004">
    <property type="protein sequence ID" value="MDR6767516.1"/>
    <property type="molecule type" value="Genomic_DNA"/>
</dbReference>